<proteinExistence type="predicted"/>
<name>A0AAN5CER3_9BILA</name>
<evidence type="ECO:0000313" key="1">
    <source>
        <dbReference type="EMBL" id="GMR40982.1"/>
    </source>
</evidence>
<evidence type="ECO:0000313" key="2">
    <source>
        <dbReference type="Proteomes" id="UP001328107"/>
    </source>
</evidence>
<organism evidence="1 2">
    <name type="scientific">Pristionchus mayeri</name>
    <dbReference type="NCBI Taxonomy" id="1317129"/>
    <lineage>
        <taxon>Eukaryota</taxon>
        <taxon>Metazoa</taxon>
        <taxon>Ecdysozoa</taxon>
        <taxon>Nematoda</taxon>
        <taxon>Chromadorea</taxon>
        <taxon>Rhabditida</taxon>
        <taxon>Rhabditina</taxon>
        <taxon>Diplogasteromorpha</taxon>
        <taxon>Diplogasteroidea</taxon>
        <taxon>Neodiplogasteridae</taxon>
        <taxon>Pristionchus</taxon>
    </lineage>
</organism>
<comment type="caution">
    <text evidence="1">The sequence shown here is derived from an EMBL/GenBank/DDBJ whole genome shotgun (WGS) entry which is preliminary data.</text>
</comment>
<reference evidence="2" key="1">
    <citation type="submission" date="2022-10" db="EMBL/GenBank/DDBJ databases">
        <title>Genome assembly of Pristionchus species.</title>
        <authorList>
            <person name="Yoshida K."/>
            <person name="Sommer R.J."/>
        </authorList>
    </citation>
    <scope>NUCLEOTIDE SEQUENCE [LARGE SCALE GENOMIC DNA]</scope>
    <source>
        <strain evidence="2">RS5460</strain>
    </source>
</reference>
<feature type="non-terminal residue" evidence="1">
    <location>
        <position position="89"/>
    </location>
</feature>
<accession>A0AAN5CER3</accession>
<gene>
    <name evidence="1" type="ORF">PMAYCL1PPCAC_11177</name>
</gene>
<dbReference type="EMBL" id="BTRK01000003">
    <property type="protein sequence ID" value="GMR40982.1"/>
    <property type="molecule type" value="Genomic_DNA"/>
</dbReference>
<dbReference type="AlphaFoldDB" id="A0AAN5CER3"/>
<dbReference type="Proteomes" id="UP001328107">
    <property type="component" value="Unassembled WGS sequence"/>
</dbReference>
<sequence>SPFTKKEVAKRRKARMSKKKILYTARYQPLMKNPRWDKDIIEAMTNLHKNGYSWPPRTNDDVANDEQIVYAEEMPDEARHVRVADTKLK</sequence>
<feature type="non-terminal residue" evidence="1">
    <location>
        <position position="1"/>
    </location>
</feature>
<keyword evidence="2" id="KW-1185">Reference proteome</keyword>
<protein>
    <submittedName>
        <fullName evidence="1">Uncharacterized protein</fullName>
    </submittedName>
</protein>